<dbReference type="EMBL" id="MCHY01000001">
    <property type="protein sequence ID" value="RKD27068.1"/>
    <property type="molecule type" value="Genomic_DNA"/>
</dbReference>
<comment type="catalytic activity">
    <reaction evidence="1 4">
        <text>a uridine in RNA = a pseudouridine in RNA</text>
        <dbReference type="Rhea" id="RHEA:48348"/>
        <dbReference type="Rhea" id="RHEA-COMP:12068"/>
        <dbReference type="Rhea" id="RHEA-COMP:12069"/>
        <dbReference type="ChEBI" id="CHEBI:65314"/>
        <dbReference type="ChEBI" id="CHEBI:65315"/>
    </reaction>
</comment>
<feature type="active site" evidence="3">
    <location>
        <position position="136"/>
    </location>
</feature>
<dbReference type="GO" id="GO:0000455">
    <property type="term" value="P:enzyme-directed rRNA pseudouridine synthesis"/>
    <property type="evidence" value="ECO:0007669"/>
    <property type="project" value="TreeGrafter"/>
</dbReference>
<dbReference type="PANTHER" id="PTHR21600">
    <property type="entry name" value="MITOCHONDRIAL RNA PSEUDOURIDINE SYNTHASE"/>
    <property type="match status" value="1"/>
</dbReference>
<dbReference type="Proteomes" id="UP000284219">
    <property type="component" value="Unassembled WGS sequence"/>
</dbReference>
<keyword evidence="4" id="KW-0413">Isomerase</keyword>
<evidence type="ECO:0000313" key="7">
    <source>
        <dbReference type="Proteomes" id="UP000284219"/>
    </source>
</evidence>
<evidence type="ECO:0000259" key="5">
    <source>
        <dbReference type="Pfam" id="PF00849"/>
    </source>
</evidence>
<sequence>MNNPTLIYQITEEDEGNTMKHFLRKKKGLSRKLLSRMKNGQSIFLNDQFTYLDHPLKAGDTIRLVMPEEESENIIPQNLPIQIEYEDEDVMVLNKPFDQCVHPTLLHPDGTLANGVVHYWREQGFNRKFRAVNRLDRDTSGLLIVAKNQFAHQQLAIAQSNQQIERFYEAFTHGIMEKEAGTIAAPIGRKSESIIRREVRADGQEAVTHYRLLERFENASHVQLQLETGRTHQIRVHLSFIGHPLIGDDLYGGERDLLERQALHARHISFPHPRAGDQLSFSSQLPPDLDQLLKKLRK</sequence>
<dbReference type="SUPFAM" id="SSF55120">
    <property type="entry name" value="Pseudouridine synthase"/>
    <property type="match status" value="1"/>
</dbReference>
<dbReference type="InterPro" id="IPR006225">
    <property type="entry name" value="PsdUridine_synth_RluC/D"/>
</dbReference>
<dbReference type="CDD" id="cd02869">
    <property type="entry name" value="PseudoU_synth_RluA_like"/>
    <property type="match status" value="1"/>
</dbReference>
<organism evidence="6 7">
    <name type="scientific">Ammoniphilus oxalaticus</name>
    <dbReference type="NCBI Taxonomy" id="66863"/>
    <lineage>
        <taxon>Bacteria</taxon>
        <taxon>Bacillati</taxon>
        <taxon>Bacillota</taxon>
        <taxon>Bacilli</taxon>
        <taxon>Bacillales</taxon>
        <taxon>Paenibacillaceae</taxon>
        <taxon>Aneurinibacillus group</taxon>
        <taxon>Ammoniphilus</taxon>
    </lineage>
</organism>
<name>A0A419SRA6_9BACL</name>
<comment type="caution">
    <text evidence="6">The sequence shown here is derived from an EMBL/GenBank/DDBJ whole genome shotgun (WGS) entry which is preliminary data.</text>
</comment>
<evidence type="ECO:0000256" key="2">
    <source>
        <dbReference type="ARBA" id="ARBA00010876"/>
    </source>
</evidence>
<dbReference type="AlphaFoldDB" id="A0A419SRA6"/>
<dbReference type="PANTHER" id="PTHR21600:SF35">
    <property type="entry name" value="PSEUDOURIDINE SYNTHASE"/>
    <property type="match status" value="1"/>
</dbReference>
<feature type="domain" description="Pseudouridine synthase RsuA/RluA-like" evidence="5">
    <location>
        <begin position="89"/>
        <end position="239"/>
    </location>
</feature>
<dbReference type="Pfam" id="PF00849">
    <property type="entry name" value="PseudoU_synth_2"/>
    <property type="match status" value="1"/>
</dbReference>
<accession>A0A419SRA6</accession>
<comment type="function">
    <text evidence="4">Responsible for synthesis of pseudouridine from uracil.</text>
</comment>
<dbReference type="InterPro" id="IPR050188">
    <property type="entry name" value="RluA_PseudoU_synthase"/>
</dbReference>
<evidence type="ECO:0000256" key="3">
    <source>
        <dbReference type="PIRSR" id="PIRSR606225-1"/>
    </source>
</evidence>
<keyword evidence="7" id="KW-1185">Reference proteome</keyword>
<evidence type="ECO:0000256" key="1">
    <source>
        <dbReference type="ARBA" id="ARBA00000073"/>
    </source>
</evidence>
<evidence type="ECO:0000256" key="4">
    <source>
        <dbReference type="RuleBase" id="RU362028"/>
    </source>
</evidence>
<dbReference type="PROSITE" id="PS01129">
    <property type="entry name" value="PSI_RLU"/>
    <property type="match status" value="1"/>
</dbReference>
<dbReference type="RefSeq" id="WP_120187888.1">
    <property type="nucleotide sequence ID" value="NZ_MCHY01000001.1"/>
</dbReference>
<dbReference type="InterPro" id="IPR020103">
    <property type="entry name" value="PsdUridine_synth_cat_dom_sf"/>
</dbReference>
<evidence type="ECO:0000313" key="6">
    <source>
        <dbReference type="EMBL" id="RKD27068.1"/>
    </source>
</evidence>
<dbReference type="NCBIfam" id="TIGR00005">
    <property type="entry name" value="rluA_subfam"/>
    <property type="match status" value="1"/>
</dbReference>
<dbReference type="EC" id="5.4.99.-" evidence="4"/>
<reference evidence="6 7" key="1">
    <citation type="submission" date="2016-08" db="EMBL/GenBank/DDBJ databases">
        <title>Novel Firmicute Genomes.</title>
        <authorList>
            <person name="Poppleton D.I."/>
            <person name="Gribaldo S."/>
        </authorList>
    </citation>
    <scope>NUCLEOTIDE SEQUENCE [LARGE SCALE GENOMIC DNA]</scope>
    <source>
        <strain evidence="6 7">RAOx-1</strain>
    </source>
</reference>
<dbReference type="InterPro" id="IPR006224">
    <property type="entry name" value="PsdUridine_synth_RluA-like_CS"/>
</dbReference>
<dbReference type="GO" id="GO:0003723">
    <property type="term" value="F:RNA binding"/>
    <property type="evidence" value="ECO:0007669"/>
    <property type="project" value="InterPro"/>
</dbReference>
<dbReference type="OrthoDB" id="9773999at2"/>
<dbReference type="InterPro" id="IPR006145">
    <property type="entry name" value="PsdUridine_synth_RsuA/RluA"/>
</dbReference>
<dbReference type="GO" id="GO:0009982">
    <property type="term" value="F:pseudouridine synthase activity"/>
    <property type="evidence" value="ECO:0007669"/>
    <property type="project" value="InterPro"/>
</dbReference>
<dbReference type="GO" id="GO:0140098">
    <property type="term" value="F:catalytic activity, acting on RNA"/>
    <property type="evidence" value="ECO:0007669"/>
    <property type="project" value="UniProtKB-ARBA"/>
</dbReference>
<gene>
    <name evidence="6" type="ORF">BEP19_00395</name>
</gene>
<proteinExistence type="inferred from homology"/>
<dbReference type="Gene3D" id="3.30.2350.10">
    <property type="entry name" value="Pseudouridine synthase"/>
    <property type="match status" value="1"/>
</dbReference>
<comment type="similarity">
    <text evidence="2 4">Belongs to the pseudouridine synthase RluA family.</text>
</comment>
<protein>
    <recommendedName>
        <fullName evidence="4">Pseudouridine synthase</fullName>
        <ecNumber evidence="4">5.4.99.-</ecNumber>
    </recommendedName>
</protein>